<keyword evidence="1" id="KW-1133">Transmembrane helix</keyword>
<keyword evidence="1" id="KW-0812">Transmembrane</keyword>
<keyword evidence="3" id="KW-1185">Reference proteome</keyword>
<feature type="transmembrane region" description="Helical" evidence="1">
    <location>
        <begin position="181"/>
        <end position="203"/>
    </location>
</feature>
<sequence>MSPIQTILGFWRSTSTSASSSSNIDLEAQTHTTVVSGTHTPLPISLAAPVAAHAYAPASRNTATNPADDFFGVTRTVRDSRHDDVRMSTPSEEMPPPYLYTSRDEEECLPAYDAPLAEPTTLAQYLFRFGFLFFPFWILGAMILLSPLSAPADFHATKPEAERQMLVSLMRNAEVKWAQRCCYALVCFGVSVGIVVGVVAGVMNSGGL</sequence>
<organism evidence="2 3">
    <name type="scientific">Athelia psychrophila</name>
    <dbReference type="NCBI Taxonomy" id="1759441"/>
    <lineage>
        <taxon>Eukaryota</taxon>
        <taxon>Fungi</taxon>
        <taxon>Dikarya</taxon>
        <taxon>Basidiomycota</taxon>
        <taxon>Agaricomycotina</taxon>
        <taxon>Agaricomycetes</taxon>
        <taxon>Agaricomycetidae</taxon>
        <taxon>Atheliales</taxon>
        <taxon>Atheliaceae</taxon>
        <taxon>Athelia</taxon>
    </lineage>
</organism>
<proteinExistence type="predicted"/>
<dbReference type="EMBL" id="KV418586">
    <property type="protein sequence ID" value="KZP02421.1"/>
    <property type="molecule type" value="Genomic_DNA"/>
</dbReference>
<keyword evidence="1" id="KW-0472">Membrane</keyword>
<evidence type="ECO:0008006" key="4">
    <source>
        <dbReference type="Google" id="ProtNLM"/>
    </source>
</evidence>
<protein>
    <recommendedName>
        <fullName evidence="4">Transmembrane protein</fullName>
    </recommendedName>
</protein>
<feature type="transmembrane region" description="Helical" evidence="1">
    <location>
        <begin position="125"/>
        <end position="145"/>
    </location>
</feature>
<reference evidence="2 3" key="1">
    <citation type="journal article" date="2016" name="Mol. Biol. Evol.">
        <title>Comparative Genomics of Early-Diverging Mushroom-Forming Fungi Provides Insights into the Origins of Lignocellulose Decay Capabilities.</title>
        <authorList>
            <person name="Nagy L.G."/>
            <person name="Riley R."/>
            <person name="Tritt A."/>
            <person name="Adam C."/>
            <person name="Daum C."/>
            <person name="Floudas D."/>
            <person name="Sun H."/>
            <person name="Yadav J.S."/>
            <person name="Pangilinan J."/>
            <person name="Larsson K.H."/>
            <person name="Matsuura K."/>
            <person name="Barry K."/>
            <person name="Labutti K."/>
            <person name="Kuo R."/>
            <person name="Ohm R.A."/>
            <person name="Bhattacharya S.S."/>
            <person name="Shirouzu T."/>
            <person name="Yoshinaga Y."/>
            <person name="Martin F.M."/>
            <person name="Grigoriev I.V."/>
            <person name="Hibbett D.S."/>
        </authorList>
    </citation>
    <scope>NUCLEOTIDE SEQUENCE [LARGE SCALE GENOMIC DNA]</scope>
    <source>
        <strain evidence="2 3">CBS 109695</strain>
    </source>
</reference>
<accession>A0A167T032</accession>
<evidence type="ECO:0000313" key="2">
    <source>
        <dbReference type="EMBL" id="KZP02421.1"/>
    </source>
</evidence>
<dbReference type="AlphaFoldDB" id="A0A167T032"/>
<dbReference type="OrthoDB" id="3358294at2759"/>
<dbReference type="Proteomes" id="UP000076532">
    <property type="component" value="Unassembled WGS sequence"/>
</dbReference>
<name>A0A167T032_9AGAM</name>
<gene>
    <name evidence="2" type="ORF">FIBSPDRAFT_880363</name>
</gene>
<evidence type="ECO:0000313" key="3">
    <source>
        <dbReference type="Proteomes" id="UP000076532"/>
    </source>
</evidence>
<evidence type="ECO:0000256" key="1">
    <source>
        <dbReference type="SAM" id="Phobius"/>
    </source>
</evidence>